<feature type="DNA-binding region" description="OmpR/PhoB-type" evidence="3">
    <location>
        <begin position="122"/>
        <end position="215"/>
    </location>
</feature>
<dbReference type="PANTHER" id="PTHR48111:SF36">
    <property type="entry name" value="TRANSCRIPTIONAL REGULATORY PROTEIN CUTR"/>
    <property type="match status" value="1"/>
</dbReference>
<dbReference type="SUPFAM" id="SSF46894">
    <property type="entry name" value="C-terminal effector domain of the bipartite response regulators"/>
    <property type="match status" value="1"/>
</dbReference>
<proteinExistence type="predicted"/>
<dbReference type="GO" id="GO:0005829">
    <property type="term" value="C:cytosol"/>
    <property type="evidence" value="ECO:0007669"/>
    <property type="project" value="TreeGrafter"/>
</dbReference>
<dbReference type="HOGENOM" id="CLU_000445_30_1_7"/>
<dbReference type="Gene3D" id="3.40.50.2300">
    <property type="match status" value="1"/>
</dbReference>
<dbReference type="GO" id="GO:0000156">
    <property type="term" value="F:phosphorelay response regulator activity"/>
    <property type="evidence" value="ECO:0007669"/>
    <property type="project" value="TreeGrafter"/>
</dbReference>
<dbReference type="InterPro" id="IPR036388">
    <property type="entry name" value="WH-like_DNA-bd_sf"/>
</dbReference>
<feature type="domain" description="OmpR/PhoB-type" evidence="5">
    <location>
        <begin position="122"/>
        <end position="215"/>
    </location>
</feature>
<dbReference type="eggNOG" id="COG0745">
    <property type="taxonomic scope" value="Bacteria"/>
</dbReference>
<dbReference type="RefSeq" id="WP_013461115.1">
    <property type="nucleotide sequence ID" value="NC_014762.1"/>
</dbReference>
<dbReference type="PROSITE" id="PS50110">
    <property type="entry name" value="RESPONSE_REGULATORY"/>
    <property type="match status" value="1"/>
</dbReference>
<evidence type="ECO:0000259" key="5">
    <source>
        <dbReference type="PROSITE" id="PS51755"/>
    </source>
</evidence>
<dbReference type="SMART" id="SM00448">
    <property type="entry name" value="REC"/>
    <property type="match status" value="1"/>
</dbReference>
<dbReference type="InterPro" id="IPR016032">
    <property type="entry name" value="Sig_transdc_resp-reg_C-effctor"/>
</dbReference>
<evidence type="ECO:0000256" key="1">
    <source>
        <dbReference type="ARBA" id="ARBA00023125"/>
    </source>
</evidence>
<dbReference type="PROSITE" id="PS51755">
    <property type="entry name" value="OMPR_PHOB"/>
    <property type="match status" value="1"/>
</dbReference>
<dbReference type="Pfam" id="PF00072">
    <property type="entry name" value="Response_reg"/>
    <property type="match status" value="1"/>
</dbReference>
<dbReference type="Gene3D" id="6.10.250.690">
    <property type="match status" value="1"/>
</dbReference>
<evidence type="ECO:0000313" key="6">
    <source>
        <dbReference type="EMBL" id="ADR34918.1"/>
    </source>
</evidence>
<dbReference type="Pfam" id="PF00486">
    <property type="entry name" value="Trans_reg_C"/>
    <property type="match status" value="1"/>
</dbReference>
<organism evidence="6 7">
    <name type="scientific">Sulfuricurvum kujiense (strain ATCC BAA-921 / DSM 16994 / JCM 11577 / YK-1)</name>
    <dbReference type="NCBI Taxonomy" id="709032"/>
    <lineage>
        <taxon>Bacteria</taxon>
        <taxon>Pseudomonadati</taxon>
        <taxon>Campylobacterota</taxon>
        <taxon>Epsilonproteobacteria</taxon>
        <taxon>Campylobacterales</taxon>
        <taxon>Sulfurimonadaceae</taxon>
        <taxon>Sulfuricurvum</taxon>
    </lineage>
</organism>
<dbReference type="InterPro" id="IPR039420">
    <property type="entry name" value="WalR-like"/>
</dbReference>
<keyword evidence="2" id="KW-0597">Phosphoprotein</keyword>
<feature type="domain" description="Response regulatory" evidence="4">
    <location>
        <begin position="2"/>
        <end position="117"/>
    </location>
</feature>
<dbReference type="CDD" id="cd00383">
    <property type="entry name" value="trans_reg_C"/>
    <property type="match status" value="1"/>
</dbReference>
<name>E4TX52_SULKY</name>
<dbReference type="InterPro" id="IPR001867">
    <property type="entry name" value="OmpR/PhoB-type_DNA-bd"/>
</dbReference>
<reference evidence="6 7" key="1">
    <citation type="journal article" date="2012" name="Stand. Genomic Sci.">
        <title>Complete genome sequence of the sulfur compounds oxidizing chemolithoautotroph Sulfuricurvum kujiense type strain (YK-1(T)).</title>
        <authorList>
            <person name="Han C."/>
            <person name="Kotsyurbenko O."/>
            <person name="Chertkov O."/>
            <person name="Held B."/>
            <person name="Lapidus A."/>
            <person name="Nolan M."/>
            <person name="Lucas S."/>
            <person name="Hammon N."/>
            <person name="Deshpande S."/>
            <person name="Cheng J.F."/>
            <person name="Tapia R."/>
            <person name="Goodwin L.A."/>
            <person name="Pitluck S."/>
            <person name="Liolios K."/>
            <person name="Pagani I."/>
            <person name="Ivanova N."/>
            <person name="Mavromatis K."/>
            <person name="Mikhailova N."/>
            <person name="Pati A."/>
            <person name="Chen A."/>
            <person name="Palaniappan K."/>
            <person name="Land M."/>
            <person name="Hauser L."/>
            <person name="Chang Y.J."/>
            <person name="Jeffries C.D."/>
            <person name="Brambilla E.M."/>
            <person name="Rohde M."/>
            <person name="Spring S."/>
            <person name="Sikorski J."/>
            <person name="Goker M."/>
            <person name="Woyke T."/>
            <person name="Bristow J."/>
            <person name="Eisen J.A."/>
            <person name="Markowitz V."/>
            <person name="Hugenholtz P."/>
            <person name="Kyrpides N.C."/>
            <person name="Klenk H.P."/>
            <person name="Detter J.C."/>
        </authorList>
    </citation>
    <scope>NUCLEOTIDE SEQUENCE [LARGE SCALE GENOMIC DNA]</scope>
    <source>
        <strain evidence="7">ATCC BAA-921 / DSM 16994 / JCM 11577 / YK-1</strain>
    </source>
</reference>
<dbReference type="GO" id="GO:0000976">
    <property type="term" value="F:transcription cis-regulatory region binding"/>
    <property type="evidence" value="ECO:0007669"/>
    <property type="project" value="TreeGrafter"/>
</dbReference>
<dbReference type="InterPro" id="IPR001789">
    <property type="entry name" value="Sig_transdc_resp-reg_receiver"/>
</dbReference>
<sequence length="215" mass="24699">MRILIADDEPELLELLKLSLQNEDWIIDTVGNVQDAKVYLDAYTYQIFLVDRTFHGKDCVQELITYGKHKNPSMGILVLSALGSIDEKVQGLEFGADDYLEKPFDIKELRARLIALSRRYVPKVKIFEELEIDLNAKKIKKSGNEVLLSGNEQKLFFYLLERESIVSRNEIMDAIYDNPENITSNAIDELVGRIRRKLHPGIIKTIKTRGYLIAI</sequence>
<dbReference type="OrthoDB" id="5322762at2"/>
<evidence type="ECO:0000256" key="2">
    <source>
        <dbReference type="PROSITE-ProRule" id="PRU00169"/>
    </source>
</evidence>
<dbReference type="Proteomes" id="UP000008721">
    <property type="component" value="Chromosome"/>
</dbReference>
<protein>
    <submittedName>
        <fullName evidence="6">Two component transcriptional regulator, winged helix family</fullName>
    </submittedName>
</protein>
<gene>
    <name evidence="6" type="ordered locus">Sulku_2258</name>
</gene>
<dbReference type="PANTHER" id="PTHR48111">
    <property type="entry name" value="REGULATOR OF RPOS"/>
    <property type="match status" value="1"/>
</dbReference>
<feature type="modified residue" description="4-aspartylphosphate" evidence="2">
    <location>
        <position position="51"/>
    </location>
</feature>
<keyword evidence="7" id="KW-1185">Reference proteome</keyword>
<dbReference type="STRING" id="709032.Sulku_2258"/>
<dbReference type="SMART" id="SM00862">
    <property type="entry name" value="Trans_reg_C"/>
    <property type="match status" value="1"/>
</dbReference>
<dbReference type="GO" id="GO:0006355">
    <property type="term" value="P:regulation of DNA-templated transcription"/>
    <property type="evidence" value="ECO:0007669"/>
    <property type="project" value="InterPro"/>
</dbReference>
<dbReference type="Gene3D" id="1.10.10.10">
    <property type="entry name" value="Winged helix-like DNA-binding domain superfamily/Winged helix DNA-binding domain"/>
    <property type="match status" value="1"/>
</dbReference>
<dbReference type="GO" id="GO:0032993">
    <property type="term" value="C:protein-DNA complex"/>
    <property type="evidence" value="ECO:0007669"/>
    <property type="project" value="TreeGrafter"/>
</dbReference>
<dbReference type="InterPro" id="IPR011006">
    <property type="entry name" value="CheY-like_superfamily"/>
</dbReference>
<dbReference type="EMBL" id="CP002355">
    <property type="protein sequence ID" value="ADR34918.1"/>
    <property type="molecule type" value="Genomic_DNA"/>
</dbReference>
<evidence type="ECO:0000256" key="3">
    <source>
        <dbReference type="PROSITE-ProRule" id="PRU01091"/>
    </source>
</evidence>
<evidence type="ECO:0000259" key="4">
    <source>
        <dbReference type="PROSITE" id="PS50110"/>
    </source>
</evidence>
<evidence type="ECO:0000313" key="7">
    <source>
        <dbReference type="Proteomes" id="UP000008721"/>
    </source>
</evidence>
<keyword evidence="1 3" id="KW-0238">DNA-binding</keyword>
<accession>E4TX52</accession>
<dbReference type="KEGG" id="sku:Sulku_2258"/>
<dbReference type="SUPFAM" id="SSF52172">
    <property type="entry name" value="CheY-like"/>
    <property type="match status" value="1"/>
</dbReference>
<dbReference type="AlphaFoldDB" id="E4TX52"/>